<keyword evidence="4" id="KW-0949">S-adenosyl-L-methionine</keyword>
<feature type="domain" description="Type II methyltransferase M.TaqI-like" evidence="8">
    <location>
        <begin position="50"/>
        <end position="317"/>
    </location>
</feature>
<evidence type="ECO:0000256" key="5">
    <source>
        <dbReference type="ARBA" id="ARBA00047942"/>
    </source>
</evidence>
<dbReference type="InterPro" id="IPR011639">
    <property type="entry name" value="MethylTrfase_TaqI-like_dom"/>
</dbReference>
<dbReference type="Gene3D" id="3.40.50.150">
    <property type="entry name" value="Vaccinia Virus protein VP39"/>
    <property type="match status" value="2"/>
</dbReference>
<dbReference type="KEGG" id="tsy:THSYN_20295"/>
<evidence type="ECO:0000313" key="10">
    <source>
        <dbReference type="Proteomes" id="UP000232638"/>
    </source>
</evidence>
<dbReference type="InterPro" id="IPR047939">
    <property type="entry name" value="BREX_1_PglX"/>
</dbReference>
<dbReference type="PRINTS" id="PR00507">
    <property type="entry name" value="N12N6MTFRASE"/>
</dbReference>
<feature type="region of interest" description="Disordered" evidence="7">
    <location>
        <begin position="753"/>
        <end position="923"/>
    </location>
</feature>
<evidence type="ECO:0000256" key="7">
    <source>
        <dbReference type="SAM" id="MobiDB-lite"/>
    </source>
</evidence>
<keyword evidence="6" id="KW-0175">Coiled coil</keyword>
<dbReference type="SUPFAM" id="SSF53335">
    <property type="entry name" value="S-adenosyl-L-methionine-dependent methyltransferases"/>
    <property type="match status" value="1"/>
</dbReference>
<evidence type="ECO:0000256" key="2">
    <source>
        <dbReference type="ARBA" id="ARBA00022603"/>
    </source>
</evidence>
<dbReference type="PROSITE" id="PS00092">
    <property type="entry name" value="N6_MTASE"/>
    <property type="match status" value="1"/>
</dbReference>
<feature type="compositionally biased region" description="Low complexity" evidence="7">
    <location>
        <begin position="833"/>
        <end position="843"/>
    </location>
</feature>
<evidence type="ECO:0000313" key="9">
    <source>
        <dbReference type="EMBL" id="AUB83052.1"/>
    </source>
</evidence>
<comment type="catalytic activity">
    <reaction evidence="5">
        <text>a 2'-deoxyadenosine in DNA + S-adenosyl-L-methionine = an N(6)-methyl-2'-deoxyadenosine in DNA + S-adenosyl-L-homocysteine + H(+)</text>
        <dbReference type="Rhea" id="RHEA:15197"/>
        <dbReference type="Rhea" id="RHEA-COMP:12418"/>
        <dbReference type="Rhea" id="RHEA-COMP:12419"/>
        <dbReference type="ChEBI" id="CHEBI:15378"/>
        <dbReference type="ChEBI" id="CHEBI:57856"/>
        <dbReference type="ChEBI" id="CHEBI:59789"/>
        <dbReference type="ChEBI" id="CHEBI:90615"/>
        <dbReference type="ChEBI" id="CHEBI:90616"/>
        <dbReference type="EC" id="2.1.1.72"/>
    </reaction>
</comment>
<evidence type="ECO:0000256" key="3">
    <source>
        <dbReference type="ARBA" id="ARBA00022679"/>
    </source>
</evidence>
<dbReference type="PANTHER" id="PTHR33841">
    <property type="entry name" value="DNA METHYLTRANSFERASE YEEA-RELATED"/>
    <property type="match status" value="1"/>
</dbReference>
<dbReference type="AlphaFoldDB" id="A0A2K8UBT2"/>
<dbReference type="REBASE" id="226751">
    <property type="entry name" value="Tsy16TORF20295P"/>
</dbReference>
<dbReference type="InterPro" id="IPR029063">
    <property type="entry name" value="SAM-dependent_MTases_sf"/>
</dbReference>
<accession>A0A2K8UBT2</accession>
<dbReference type="GO" id="GO:0003676">
    <property type="term" value="F:nucleic acid binding"/>
    <property type="evidence" value="ECO:0007669"/>
    <property type="project" value="InterPro"/>
</dbReference>
<feature type="compositionally biased region" description="Basic and acidic residues" evidence="7">
    <location>
        <begin position="772"/>
        <end position="788"/>
    </location>
</feature>
<sequence length="1130" mass="125964">MIMLNPETITVLDPACGSGHILVVAYDVLKAIYLERGYRPRDIPRLILEKNLYGLDIDDRAAQLAGFALLMKARADDRRLLNDPPRLNVLALQESKGLNADELTRSLQPIGAMVGRANPAGVTRQQAAGFAQDDLFPDTLPQMNLGESVAPDASGNAALTRSTIAALIDTFAEAKTFGSLIPIPPALAKVLPEMESGLLQALDSGDVFAWAAAEGLLPLVRQARVLAMRFDAVVANPPYMGGKGMNAALKDYAKNVFPDSKSDLFSMFIERGFDWCRSCGFNSMVTMQSWMFLSSFEAMREKILQRRTVVTMAHLGARAFGEISGEVVQTTAFSLQICHFNGFKPVFFRLVDGQEEKKAMALRAGQNRFDNAIQDDFKIIPGSPVAYWVSEKLKQSFASYPALSDIGKPRQGLATMDNERFLRLWHECSISNTLFDAISAEEAFSSRRRWFPCQKGGAFRKWYGNHEYLVDWEDNGERIKALAVARYGSASKRVVNEALYFKPGITWSTISGGLFSMRYVPAGFIFETKGAMCFFDREDILKRVLGFCNSAIVSQILKCISPTLDFHEGPVGKVPVAEIESEVLRSGVSQCVRIAKNDWDAAECSWGFQSFPWIRSGAHNPPANSNARKQFGSRLENDWETWEANTAFQIAQIREIEGENNRIFIEAYGLQDELSPEVPEDQITLARADREKDCQRLISYAIGCMMGRYRLDRPGLIYAHSGNQDFEAIYNVVREKSTDDTDEHRSRNDYLCSSVSSVDNSSSPAANGITDAVREKSTDDTDEHRSRNDYLCSSVSSVDNSSSPAADGITDATREKSTDDTDEHRSRNDYLCSSVSSVDNSSSPAADGITDATREKSTDDTDEHRSRNDYLCSSVSSVDNSSFPAPDGITDATREKSTDDTDEHRSGNEHLCSSVSSVDKNPFPPDADGIVPITDANWFDDDASNRIREFLLAVWGTETLNENMAWLAESLGPKSGETPDETIRRYLSASFFKDHLQTYKRRPIYWCFSSGKQKAFEALVYLHRYHEGTLARMRMEYVVPLQGKMAARIDRLADDIASASTTAQAKRLQKERDKLTRQLDELRRYDEQLRHYADQRIALDLDDGVKANYAKFGDLLAEVKAVTGQKESTD</sequence>
<dbReference type="InterPro" id="IPR002052">
    <property type="entry name" value="DNA_methylase_N6_adenine_CS"/>
</dbReference>
<dbReference type="EC" id="2.1.1.72" evidence="1"/>
<dbReference type="NCBIfam" id="NF033452">
    <property type="entry name" value="BREX_1_MTaseX"/>
    <property type="match status" value="1"/>
</dbReference>
<dbReference type="GO" id="GO:0032259">
    <property type="term" value="P:methylation"/>
    <property type="evidence" value="ECO:0007669"/>
    <property type="project" value="UniProtKB-KW"/>
</dbReference>
<evidence type="ECO:0000259" key="8">
    <source>
        <dbReference type="Pfam" id="PF07669"/>
    </source>
</evidence>
<feature type="compositionally biased region" description="Low complexity" evidence="7">
    <location>
        <begin position="753"/>
        <end position="763"/>
    </location>
</feature>
<dbReference type="GO" id="GO:0006304">
    <property type="term" value="P:DNA modification"/>
    <property type="evidence" value="ECO:0007669"/>
    <property type="project" value="InterPro"/>
</dbReference>
<name>A0A2K8UBT2_9GAMM</name>
<reference evidence="9 10" key="1">
    <citation type="submission" date="2017-03" db="EMBL/GenBank/DDBJ databases">
        <title>Complete genome sequence of Candidatus 'Thiodictyon syntrophicum' sp. nov. strain Cad16T, a photolithoautotroph purple sulfur bacterium isolated from an alpine meromictic lake.</title>
        <authorList>
            <person name="Luedin S.M."/>
            <person name="Pothier J.F."/>
            <person name="Danza F."/>
            <person name="Storelli N."/>
            <person name="Wittwer M."/>
            <person name="Tonolla M."/>
        </authorList>
    </citation>
    <scope>NUCLEOTIDE SEQUENCE [LARGE SCALE GENOMIC DNA]</scope>
    <source>
        <strain evidence="9 10">Cad16T</strain>
    </source>
</reference>
<keyword evidence="10" id="KW-1185">Reference proteome</keyword>
<feature type="compositionally biased region" description="Low complexity" evidence="7">
    <location>
        <begin position="873"/>
        <end position="882"/>
    </location>
</feature>
<evidence type="ECO:0000256" key="1">
    <source>
        <dbReference type="ARBA" id="ARBA00011900"/>
    </source>
</evidence>
<feature type="coiled-coil region" evidence="6">
    <location>
        <begin position="1058"/>
        <end position="1095"/>
    </location>
</feature>
<feature type="compositionally biased region" description="Basic and acidic residues" evidence="7">
    <location>
        <begin position="812"/>
        <end position="828"/>
    </location>
</feature>
<dbReference type="Pfam" id="PF07669">
    <property type="entry name" value="Eco57I"/>
    <property type="match status" value="1"/>
</dbReference>
<evidence type="ECO:0000256" key="6">
    <source>
        <dbReference type="SAM" id="Coils"/>
    </source>
</evidence>
<proteinExistence type="predicted"/>
<dbReference type="GO" id="GO:0009007">
    <property type="term" value="F:site-specific DNA-methyltransferase (adenine-specific) activity"/>
    <property type="evidence" value="ECO:0007669"/>
    <property type="project" value="UniProtKB-EC"/>
</dbReference>
<gene>
    <name evidence="9" type="ORF">THSYN_20295</name>
</gene>
<keyword evidence="3" id="KW-0808">Transferase</keyword>
<protein>
    <recommendedName>
        <fullName evidence="1">site-specific DNA-methyltransferase (adenine-specific)</fullName>
        <ecNumber evidence="1">2.1.1.72</ecNumber>
    </recommendedName>
</protein>
<evidence type="ECO:0000256" key="4">
    <source>
        <dbReference type="ARBA" id="ARBA00022691"/>
    </source>
</evidence>
<feature type="compositionally biased region" description="Low complexity" evidence="7">
    <location>
        <begin position="793"/>
        <end position="803"/>
    </location>
</feature>
<dbReference type="Proteomes" id="UP000232638">
    <property type="component" value="Chromosome"/>
</dbReference>
<feature type="compositionally biased region" description="Basic and acidic residues" evidence="7">
    <location>
        <begin position="852"/>
        <end position="868"/>
    </location>
</feature>
<dbReference type="PANTHER" id="PTHR33841:SF1">
    <property type="entry name" value="DNA METHYLTRANSFERASE A"/>
    <property type="match status" value="1"/>
</dbReference>
<dbReference type="InterPro" id="IPR050953">
    <property type="entry name" value="N4_N6_ade-DNA_methylase"/>
</dbReference>
<feature type="compositionally biased region" description="Basic and acidic residues" evidence="7">
    <location>
        <begin position="892"/>
        <end position="908"/>
    </location>
</feature>
<keyword evidence="2" id="KW-0489">Methyltransferase</keyword>
<dbReference type="EMBL" id="CP020370">
    <property type="protein sequence ID" value="AUB83052.1"/>
    <property type="molecule type" value="Genomic_DNA"/>
</dbReference>
<organism evidence="9 10">
    <name type="scientific">Candidatus Thiodictyon syntrophicum</name>
    <dbReference type="NCBI Taxonomy" id="1166950"/>
    <lineage>
        <taxon>Bacteria</taxon>
        <taxon>Pseudomonadati</taxon>
        <taxon>Pseudomonadota</taxon>
        <taxon>Gammaproteobacteria</taxon>
        <taxon>Chromatiales</taxon>
        <taxon>Chromatiaceae</taxon>
        <taxon>Thiodictyon</taxon>
    </lineage>
</organism>